<dbReference type="Proteomes" id="UP000054618">
    <property type="component" value="Unassembled WGS sequence"/>
</dbReference>
<organism evidence="1 2">
    <name type="scientific">Legionella quinlivanii</name>
    <dbReference type="NCBI Taxonomy" id="45073"/>
    <lineage>
        <taxon>Bacteria</taxon>
        <taxon>Pseudomonadati</taxon>
        <taxon>Pseudomonadota</taxon>
        <taxon>Gammaproteobacteria</taxon>
        <taxon>Legionellales</taxon>
        <taxon>Legionellaceae</taxon>
        <taxon>Legionella</taxon>
    </lineage>
</organism>
<keyword evidence="2" id="KW-1185">Reference proteome</keyword>
<gene>
    <name evidence="1" type="ORF">Lqui_0472</name>
</gene>
<dbReference type="PATRIC" id="fig|45073.5.peg.502"/>
<dbReference type="EMBL" id="LNYS01000006">
    <property type="protein sequence ID" value="KTD51628.1"/>
    <property type="molecule type" value="Genomic_DNA"/>
</dbReference>
<protein>
    <submittedName>
        <fullName evidence="1">Uncharacterized protein</fullName>
    </submittedName>
</protein>
<dbReference type="OrthoDB" id="5651231at2"/>
<accession>A0A0W0Y3Q0</accession>
<reference evidence="1 2" key="1">
    <citation type="submission" date="2015-11" db="EMBL/GenBank/DDBJ databases">
        <title>Genomic analysis of 38 Legionella species identifies large and diverse effector repertoires.</title>
        <authorList>
            <person name="Burstein D."/>
            <person name="Amaro F."/>
            <person name="Zusman T."/>
            <person name="Lifshitz Z."/>
            <person name="Cohen O."/>
            <person name="Gilbert J.A."/>
            <person name="Pupko T."/>
            <person name="Shuman H.A."/>
            <person name="Segal G."/>
        </authorList>
    </citation>
    <scope>NUCLEOTIDE SEQUENCE [LARGE SCALE GENOMIC DNA]</scope>
    <source>
        <strain evidence="1 2">CDC#1442-AUS-E</strain>
    </source>
</reference>
<dbReference type="AlphaFoldDB" id="A0A0W0Y3Q0"/>
<evidence type="ECO:0000313" key="2">
    <source>
        <dbReference type="Proteomes" id="UP000054618"/>
    </source>
</evidence>
<evidence type="ECO:0000313" key="1">
    <source>
        <dbReference type="EMBL" id="KTD51628.1"/>
    </source>
</evidence>
<proteinExistence type="predicted"/>
<name>A0A0W0Y3Q0_9GAMM</name>
<dbReference type="STRING" id="45073.Lqui_0472"/>
<comment type="caution">
    <text evidence="1">The sequence shown here is derived from an EMBL/GenBank/DDBJ whole genome shotgun (WGS) entry which is preliminary data.</text>
</comment>
<dbReference type="RefSeq" id="WP_058506595.1">
    <property type="nucleotide sequence ID" value="NZ_CAAAIK010000002.1"/>
</dbReference>
<sequence>MILSREEKVCFESKLAAAIQTNPQYFPAVNKISDNILQLLDIPVNRAYILENQLFTDDVMSELFSDTYYGTLDQSLDFCPSQEDMLIAFSDKLSERPVSDLPAVMHLHQLFSQKFYDQLPEKVVKHNDVIRNVDRSKLSMSQRVAIILDSYPQEVTRLKNKVANRIFNNDYFKIPARQKTGNTGQITDNIGVANPEKCRVQQKTKPHQNILGVFLPTNSKWLEEINTLEQPFLAGPSGHTGSSLLMSVMIGNLSADELKEYVTAVMGLLVGGGYHHIHEVGVIAKRIGIPYQANKHYSYLPERFLTDAAMQELSAEYPELLIDKNSQPVTSAPWYEPLKSRLLALADNVADKLVYGAAAINELEGSKLIDPGTNRYFMFNHTQTVALATNNTAQISGHSVPALGK</sequence>